<sequence length="157" mass="17080">MGTAPSCLQHYRTSLEAGSDRPASARHSECSASITELLASLDPLFLDYLTAACLTASHMGLRTMRALTTAGLLHFRLRYSLSHMAFSEAGSSSSMAASVSSVFAAQQHLCAELVQVQERHTLETGVLLHMLVDSQCTAWVLRDENALLRDQLQELEG</sequence>
<gene>
    <name evidence="1" type="ORF">OBBRIDRAFT_831042</name>
</gene>
<accession>A0A8E2DSW0</accession>
<name>A0A8E2DSW0_9APHY</name>
<dbReference type="AlphaFoldDB" id="A0A8E2DSW0"/>
<dbReference type="Proteomes" id="UP000250043">
    <property type="component" value="Unassembled WGS sequence"/>
</dbReference>
<protein>
    <submittedName>
        <fullName evidence="1">Uncharacterized protein</fullName>
    </submittedName>
</protein>
<evidence type="ECO:0000313" key="2">
    <source>
        <dbReference type="Proteomes" id="UP000250043"/>
    </source>
</evidence>
<proteinExistence type="predicted"/>
<keyword evidence="2" id="KW-1185">Reference proteome</keyword>
<dbReference type="EMBL" id="KV722337">
    <property type="protein sequence ID" value="OCH95190.1"/>
    <property type="molecule type" value="Genomic_DNA"/>
</dbReference>
<reference evidence="1 2" key="1">
    <citation type="submission" date="2016-07" db="EMBL/GenBank/DDBJ databases">
        <title>Draft genome of the white-rot fungus Obba rivulosa 3A-2.</title>
        <authorList>
            <consortium name="DOE Joint Genome Institute"/>
            <person name="Miettinen O."/>
            <person name="Riley R."/>
            <person name="Acob R."/>
            <person name="Barry K."/>
            <person name="Cullen D."/>
            <person name="De Vries R."/>
            <person name="Hainaut M."/>
            <person name="Hatakka A."/>
            <person name="Henrissat B."/>
            <person name="Hilden K."/>
            <person name="Kuo R."/>
            <person name="Labutti K."/>
            <person name="Lipzen A."/>
            <person name="Makela M.R."/>
            <person name="Sandor L."/>
            <person name="Spatafora J.W."/>
            <person name="Grigoriev I.V."/>
            <person name="Hibbett D.S."/>
        </authorList>
    </citation>
    <scope>NUCLEOTIDE SEQUENCE [LARGE SCALE GENOMIC DNA]</scope>
    <source>
        <strain evidence="1 2">3A-2</strain>
    </source>
</reference>
<dbReference type="OrthoDB" id="3216045at2759"/>
<organism evidence="1 2">
    <name type="scientific">Obba rivulosa</name>
    <dbReference type="NCBI Taxonomy" id="1052685"/>
    <lineage>
        <taxon>Eukaryota</taxon>
        <taxon>Fungi</taxon>
        <taxon>Dikarya</taxon>
        <taxon>Basidiomycota</taxon>
        <taxon>Agaricomycotina</taxon>
        <taxon>Agaricomycetes</taxon>
        <taxon>Polyporales</taxon>
        <taxon>Gelatoporiaceae</taxon>
        <taxon>Obba</taxon>
    </lineage>
</organism>
<evidence type="ECO:0000313" key="1">
    <source>
        <dbReference type="EMBL" id="OCH95190.1"/>
    </source>
</evidence>